<feature type="compositionally biased region" description="Basic and acidic residues" evidence="2">
    <location>
        <begin position="35"/>
        <end position="47"/>
    </location>
</feature>
<feature type="region of interest" description="Disordered" evidence="2">
    <location>
        <begin position="89"/>
        <end position="112"/>
    </location>
</feature>
<keyword evidence="5" id="KW-1185">Reference proteome</keyword>
<sequence>MLVDDVMLALIDLSKINGTSSSSQVKARQGLVIRSENKNGHGRDIYRSRSRNSRHGKDRSKSRGNQGKSSIECWYCKVIGHFARKCPERKDKKNGKKHVNNDNVAEKDDKSSDGDLYLVSSVEQQEGNLLSVRDNSFSTEWFLDSACSFHMRAHKEWFDSLTPCNDDTVLMGNDIVCKVMGICIIKIKMFHGILRTLGDVCNDNSELWHKRLGHLSEGGILELHKHKLLQGMESCKESEHRQPVPKKPRAEKQARKFSLLDWSVKIDDSIFKLARTRCKRSSRAIIREHEASLSYQAMVHIIIILLDKEQEKVIMEENHQQKAEKVANFTTKAKSLKSSTARFKSKVEATQKG</sequence>
<keyword evidence="1" id="KW-0863">Zinc-finger</keyword>
<proteinExistence type="predicted"/>
<evidence type="ECO:0000313" key="5">
    <source>
        <dbReference type="Proteomes" id="UP001187471"/>
    </source>
</evidence>
<feature type="compositionally biased region" description="Basic residues" evidence="2">
    <location>
        <begin position="48"/>
        <end position="62"/>
    </location>
</feature>
<dbReference type="PANTHER" id="PTHR47592">
    <property type="entry name" value="PBF68 PROTEIN"/>
    <property type="match status" value="1"/>
</dbReference>
<dbReference type="PANTHER" id="PTHR47592:SF27">
    <property type="entry name" value="OS08G0421700 PROTEIN"/>
    <property type="match status" value="1"/>
</dbReference>
<comment type="caution">
    <text evidence="4">The sequence shown here is derived from an EMBL/GenBank/DDBJ whole genome shotgun (WGS) entry which is preliminary data.</text>
</comment>
<dbReference type="SUPFAM" id="SSF57756">
    <property type="entry name" value="Retrovirus zinc finger-like domains"/>
    <property type="match status" value="1"/>
</dbReference>
<dbReference type="GO" id="GO:0008270">
    <property type="term" value="F:zinc ion binding"/>
    <property type="evidence" value="ECO:0007669"/>
    <property type="project" value="UniProtKB-KW"/>
</dbReference>
<evidence type="ECO:0000313" key="4">
    <source>
        <dbReference type="EMBL" id="KAK2993094.1"/>
    </source>
</evidence>
<dbReference type="Pfam" id="PF13976">
    <property type="entry name" value="gag_pre-integrs"/>
    <property type="match status" value="1"/>
</dbReference>
<feature type="domain" description="CCHC-type" evidence="3">
    <location>
        <begin position="73"/>
        <end position="88"/>
    </location>
</feature>
<dbReference type="SMART" id="SM00343">
    <property type="entry name" value="ZnF_C2HC"/>
    <property type="match status" value="1"/>
</dbReference>
<name>A0AA88RN88_9ASTE</name>
<organism evidence="4 5">
    <name type="scientific">Escallonia rubra</name>
    <dbReference type="NCBI Taxonomy" id="112253"/>
    <lineage>
        <taxon>Eukaryota</taxon>
        <taxon>Viridiplantae</taxon>
        <taxon>Streptophyta</taxon>
        <taxon>Embryophyta</taxon>
        <taxon>Tracheophyta</taxon>
        <taxon>Spermatophyta</taxon>
        <taxon>Magnoliopsida</taxon>
        <taxon>eudicotyledons</taxon>
        <taxon>Gunneridae</taxon>
        <taxon>Pentapetalae</taxon>
        <taxon>asterids</taxon>
        <taxon>campanulids</taxon>
        <taxon>Escalloniales</taxon>
        <taxon>Escalloniaceae</taxon>
        <taxon>Escallonia</taxon>
    </lineage>
</organism>
<dbReference type="InterPro" id="IPR036875">
    <property type="entry name" value="Znf_CCHC_sf"/>
</dbReference>
<dbReference type="Gene3D" id="4.10.60.10">
    <property type="entry name" value="Zinc finger, CCHC-type"/>
    <property type="match status" value="1"/>
</dbReference>
<dbReference type="AlphaFoldDB" id="A0AA88RN88"/>
<dbReference type="Proteomes" id="UP001187471">
    <property type="component" value="Unassembled WGS sequence"/>
</dbReference>
<dbReference type="GO" id="GO:0003676">
    <property type="term" value="F:nucleic acid binding"/>
    <property type="evidence" value="ECO:0007669"/>
    <property type="project" value="InterPro"/>
</dbReference>
<feature type="region of interest" description="Disordered" evidence="2">
    <location>
        <begin position="19"/>
        <end position="67"/>
    </location>
</feature>
<dbReference type="InterPro" id="IPR025724">
    <property type="entry name" value="GAG-pre-integrase_dom"/>
</dbReference>
<keyword evidence="1" id="KW-0479">Metal-binding</keyword>
<dbReference type="PROSITE" id="PS50158">
    <property type="entry name" value="ZF_CCHC"/>
    <property type="match status" value="1"/>
</dbReference>
<accession>A0AA88RN88</accession>
<dbReference type="Pfam" id="PF22936">
    <property type="entry name" value="Pol_BBD"/>
    <property type="match status" value="1"/>
</dbReference>
<dbReference type="EMBL" id="JAVXUO010000345">
    <property type="protein sequence ID" value="KAK2993094.1"/>
    <property type="molecule type" value="Genomic_DNA"/>
</dbReference>
<evidence type="ECO:0000259" key="3">
    <source>
        <dbReference type="PROSITE" id="PS50158"/>
    </source>
</evidence>
<dbReference type="Pfam" id="PF00098">
    <property type="entry name" value="zf-CCHC"/>
    <property type="match status" value="1"/>
</dbReference>
<protein>
    <recommendedName>
        <fullName evidence="3">CCHC-type domain-containing protein</fullName>
    </recommendedName>
</protein>
<gene>
    <name evidence="4" type="ORF">RJ640_012631</name>
</gene>
<dbReference type="InterPro" id="IPR054722">
    <property type="entry name" value="PolX-like_BBD"/>
</dbReference>
<keyword evidence="1" id="KW-0862">Zinc</keyword>
<reference evidence="4" key="1">
    <citation type="submission" date="2022-12" db="EMBL/GenBank/DDBJ databases">
        <title>Draft genome assemblies for two species of Escallonia (Escalloniales).</title>
        <authorList>
            <person name="Chanderbali A."/>
            <person name="Dervinis C."/>
            <person name="Anghel I."/>
            <person name="Soltis D."/>
            <person name="Soltis P."/>
            <person name="Zapata F."/>
        </authorList>
    </citation>
    <scope>NUCLEOTIDE SEQUENCE</scope>
    <source>
        <strain evidence="4">UCBG92.1500</strain>
        <tissue evidence="4">Leaf</tissue>
    </source>
</reference>
<dbReference type="InterPro" id="IPR001878">
    <property type="entry name" value="Znf_CCHC"/>
</dbReference>
<evidence type="ECO:0000256" key="2">
    <source>
        <dbReference type="SAM" id="MobiDB-lite"/>
    </source>
</evidence>
<evidence type="ECO:0000256" key="1">
    <source>
        <dbReference type="PROSITE-ProRule" id="PRU00047"/>
    </source>
</evidence>